<dbReference type="RefSeq" id="WP_208651633.1">
    <property type="nucleotide sequence ID" value="NZ_CP036528.1"/>
</dbReference>
<dbReference type="Pfam" id="PF09551">
    <property type="entry name" value="Spore_II_R"/>
    <property type="match status" value="1"/>
</dbReference>
<dbReference type="AlphaFoldDB" id="A0A4P6UQA0"/>
<accession>A0A4P6UQA0</accession>
<feature type="transmembrane region" description="Helical" evidence="1">
    <location>
        <begin position="21"/>
        <end position="42"/>
    </location>
</feature>
<dbReference type="InterPro" id="IPR014202">
    <property type="entry name" value="Spore_II_R"/>
</dbReference>
<dbReference type="Proteomes" id="UP000291151">
    <property type="component" value="Chromosome"/>
</dbReference>
<keyword evidence="1" id="KW-1133">Transmembrane helix</keyword>
<evidence type="ECO:0008006" key="4">
    <source>
        <dbReference type="Google" id="ProtNLM"/>
    </source>
</evidence>
<gene>
    <name evidence="2" type="ORF">DKZ56_04835</name>
</gene>
<sequence length="198" mass="23287">MLNDYEIMRNEKDRIHPIISILKLIASALAVYCFLLMVPDLVDQIYEAREKMVDDSLKIRVIANSNTKADQAFKNEMVASLEPIFSEIQYNEIHQEENDEAFAKLATYIGQHYSDRDVKINIGEHLMPPKWDGHTFYPQAYYHSLVLTIGAGRGDNFWCSIFSNLCERPSDKNKEKTEKEEKEEVRFIVWEWLKKWFS</sequence>
<evidence type="ECO:0000313" key="2">
    <source>
        <dbReference type="EMBL" id="QBK25243.1"/>
    </source>
</evidence>
<evidence type="ECO:0000256" key="1">
    <source>
        <dbReference type="SAM" id="Phobius"/>
    </source>
</evidence>
<organism evidence="2 3">
    <name type="scientific">Ureibacillus thermophilus</name>
    <dbReference type="NCBI Taxonomy" id="367743"/>
    <lineage>
        <taxon>Bacteria</taxon>
        <taxon>Bacillati</taxon>
        <taxon>Bacillota</taxon>
        <taxon>Bacilli</taxon>
        <taxon>Bacillales</taxon>
        <taxon>Caryophanaceae</taxon>
        <taxon>Ureibacillus</taxon>
    </lineage>
</organism>
<keyword evidence="1" id="KW-0472">Membrane</keyword>
<evidence type="ECO:0000313" key="3">
    <source>
        <dbReference type="Proteomes" id="UP000291151"/>
    </source>
</evidence>
<name>A0A4P6UQA0_9BACL</name>
<dbReference type="EMBL" id="CP036528">
    <property type="protein sequence ID" value="QBK25243.1"/>
    <property type="molecule type" value="Genomic_DNA"/>
</dbReference>
<protein>
    <recommendedName>
        <fullName evidence="4">Stage II sporulation protein R</fullName>
    </recommendedName>
</protein>
<keyword evidence="3" id="KW-1185">Reference proteome</keyword>
<proteinExistence type="predicted"/>
<keyword evidence="1" id="KW-0812">Transmembrane</keyword>
<dbReference type="KEGG" id="uth:DKZ56_04835"/>
<reference evidence="2 3" key="1">
    <citation type="submission" date="2019-02" db="EMBL/GenBank/DDBJ databases">
        <title>Ureibacillus thermophilus.</title>
        <authorList>
            <person name="Sunny J.S."/>
            <person name="Natarajan A."/>
            <person name="Saleena L.M."/>
        </authorList>
    </citation>
    <scope>NUCLEOTIDE SEQUENCE [LARGE SCALE GENOMIC DNA]</scope>
    <source>
        <strain evidence="2 3">LM102</strain>
    </source>
</reference>